<feature type="domain" description="CBM1" evidence="12">
    <location>
        <begin position="18"/>
        <end position="54"/>
    </location>
</feature>
<keyword evidence="2 11" id="KW-0732">Signal</keyword>
<dbReference type="Pfam" id="PF00150">
    <property type="entry name" value="Cellulase"/>
    <property type="match status" value="1"/>
</dbReference>
<evidence type="ECO:0000256" key="10">
    <source>
        <dbReference type="SAM" id="MobiDB-lite"/>
    </source>
</evidence>
<evidence type="ECO:0000256" key="1">
    <source>
        <dbReference type="ARBA" id="ARBA00005641"/>
    </source>
</evidence>
<feature type="region of interest" description="Disordered" evidence="10">
    <location>
        <begin position="61"/>
        <end position="104"/>
    </location>
</feature>
<dbReference type="InterPro" id="IPR013783">
    <property type="entry name" value="Ig-like_fold"/>
</dbReference>
<keyword evidence="5" id="KW-0119">Carbohydrate metabolism</keyword>
<evidence type="ECO:0000256" key="3">
    <source>
        <dbReference type="ARBA" id="ARBA00022801"/>
    </source>
</evidence>
<reference evidence="13" key="1">
    <citation type="submission" date="2022-07" db="EMBL/GenBank/DDBJ databases">
        <title>Draft genome sequence of Zalerion maritima ATCC 34329, a (micro)plastics degrading marine fungus.</title>
        <authorList>
            <person name="Paco A."/>
            <person name="Goncalves M.F.M."/>
            <person name="Rocha-Santos T.A.P."/>
            <person name="Alves A."/>
        </authorList>
    </citation>
    <scope>NUCLEOTIDE SEQUENCE</scope>
    <source>
        <strain evidence="13">ATCC 34329</strain>
    </source>
</reference>
<evidence type="ECO:0000256" key="4">
    <source>
        <dbReference type="ARBA" id="ARBA00023001"/>
    </source>
</evidence>
<dbReference type="SMART" id="SM00236">
    <property type="entry name" value="fCBD"/>
    <property type="match status" value="1"/>
</dbReference>
<accession>A0AAD5RVE8</accession>
<evidence type="ECO:0000256" key="6">
    <source>
        <dbReference type="ARBA" id="ARBA00023295"/>
    </source>
</evidence>
<dbReference type="Pfam" id="PF00734">
    <property type="entry name" value="CBM_1"/>
    <property type="match status" value="1"/>
</dbReference>
<dbReference type="GO" id="GO:0008422">
    <property type="term" value="F:beta-glucosidase activity"/>
    <property type="evidence" value="ECO:0007669"/>
    <property type="project" value="TreeGrafter"/>
</dbReference>
<evidence type="ECO:0000256" key="8">
    <source>
        <dbReference type="ARBA" id="ARBA00023326"/>
    </source>
</evidence>
<dbReference type="SUPFAM" id="SSF51445">
    <property type="entry name" value="(Trans)glycosidases"/>
    <property type="match status" value="1"/>
</dbReference>
<keyword evidence="4" id="KW-0136">Cellulose degradation</keyword>
<dbReference type="Pfam" id="PF03442">
    <property type="entry name" value="CBM_X2"/>
    <property type="match status" value="1"/>
</dbReference>
<dbReference type="PANTHER" id="PTHR31297:SF41">
    <property type="entry name" value="ENDOGLUCANASE, PUTATIVE (AFU_ORTHOLOGUE AFUA_5G01830)-RELATED"/>
    <property type="match status" value="1"/>
</dbReference>
<feature type="chain" id="PRO_5042265327" description="CBM1 domain-containing protein" evidence="11">
    <location>
        <begin position="19"/>
        <end position="644"/>
    </location>
</feature>
<dbReference type="GO" id="GO:0030245">
    <property type="term" value="P:cellulose catabolic process"/>
    <property type="evidence" value="ECO:0007669"/>
    <property type="project" value="UniProtKB-KW"/>
</dbReference>
<dbReference type="InterPro" id="IPR005102">
    <property type="entry name" value="Carbo-bd_X2"/>
</dbReference>
<dbReference type="InterPro" id="IPR000254">
    <property type="entry name" value="CBD"/>
</dbReference>
<organism evidence="13 14">
    <name type="scientific">Zalerion maritima</name>
    <dbReference type="NCBI Taxonomy" id="339359"/>
    <lineage>
        <taxon>Eukaryota</taxon>
        <taxon>Fungi</taxon>
        <taxon>Dikarya</taxon>
        <taxon>Ascomycota</taxon>
        <taxon>Pezizomycotina</taxon>
        <taxon>Sordariomycetes</taxon>
        <taxon>Lulworthiomycetidae</taxon>
        <taxon>Lulworthiales</taxon>
        <taxon>Lulworthiaceae</taxon>
        <taxon>Zalerion</taxon>
    </lineage>
</organism>
<keyword evidence="7" id="KW-0961">Cell wall biogenesis/degradation</keyword>
<proteinExistence type="inferred from homology"/>
<evidence type="ECO:0000256" key="9">
    <source>
        <dbReference type="RuleBase" id="RU361153"/>
    </source>
</evidence>
<dbReference type="GO" id="GO:0030248">
    <property type="term" value="F:cellulose binding"/>
    <property type="evidence" value="ECO:0007669"/>
    <property type="project" value="InterPro"/>
</dbReference>
<evidence type="ECO:0000313" key="13">
    <source>
        <dbReference type="EMBL" id="KAJ2905019.1"/>
    </source>
</evidence>
<dbReference type="SUPFAM" id="SSF81296">
    <property type="entry name" value="E set domains"/>
    <property type="match status" value="1"/>
</dbReference>
<dbReference type="InterPro" id="IPR035971">
    <property type="entry name" value="CBD_sf"/>
</dbReference>
<feature type="signal peptide" evidence="11">
    <location>
        <begin position="1"/>
        <end position="18"/>
    </location>
</feature>
<feature type="compositionally biased region" description="Low complexity" evidence="10">
    <location>
        <begin position="61"/>
        <end position="101"/>
    </location>
</feature>
<protein>
    <recommendedName>
        <fullName evidence="12">CBM1 domain-containing protein</fullName>
    </recommendedName>
</protein>
<sequence length="644" mass="69424">MRKTETLLALAATAAAQATVSPWGQCGGIGYTGATTCSDGYHCQYWNDYYYQCVEGAETTTTGGSDTSTTSVSSTTTDDASSTTTTTSSTTSSEPTSTGGVTCPGTFSKLTAEEYVAAMNPGWNLGNTLDAVPDEGSWNNAAVVPSTFAQVASAGFKSVRIPVTYAYHFSDDTSPDYTIDPDWLSRVEEVVDMALDAGLYVLTNVHHDSWIWMDITAGADQDMIREKFYRTWHQIGTQLACKGPMLSFESINELPAEGEEDAAFVNELNAIFLQALEDSGGFNADRVVNLVGPAMDATKTSQWFEPPAEVKNPWALQYHYYSPYDFVFSAWGKTTWGADSEVEALENELALVPGNFSVPLVIGEFDASQINCEPAGRWKWFDAVARMAGESGSALLVWDNGLDNLDRDTGEWRDHTAVEIVKSRAEGEANSLPDATTDLQATEQDSSAYVFHKVGDAVAAYDLEFSLNGNALESVATSSGSELGSSDYSVSGSTVTLSSSFLQAYLDTTEPGVKETLTFTFSAGASPVVEIVVWDVPEFPYTTTAATSDTDITFSITTKGVDSVAAAKMVLADGTYMFDDWTVYLGPLQQARATWSGQYYYEGDVLYIRAAVSDAVIAAGQDGILTFEFYPRVEGNSVEFTLTA</sequence>
<dbReference type="GO" id="GO:0009986">
    <property type="term" value="C:cell surface"/>
    <property type="evidence" value="ECO:0007669"/>
    <property type="project" value="TreeGrafter"/>
</dbReference>
<dbReference type="AlphaFoldDB" id="A0AAD5RVE8"/>
<evidence type="ECO:0000313" key="14">
    <source>
        <dbReference type="Proteomes" id="UP001201980"/>
    </source>
</evidence>
<dbReference type="InterPro" id="IPR014756">
    <property type="entry name" value="Ig_E-set"/>
</dbReference>
<keyword evidence="8" id="KW-0624">Polysaccharide degradation</keyword>
<dbReference type="InterPro" id="IPR050386">
    <property type="entry name" value="Glycosyl_hydrolase_5"/>
</dbReference>
<dbReference type="PROSITE" id="PS51164">
    <property type="entry name" value="CBM1_2"/>
    <property type="match status" value="1"/>
</dbReference>
<comment type="similarity">
    <text evidence="1 9">Belongs to the glycosyl hydrolase 5 (cellulase A) family.</text>
</comment>
<evidence type="ECO:0000256" key="2">
    <source>
        <dbReference type="ARBA" id="ARBA00022729"/>
    </source>
</evidence>
<dbReference type="PANTHER" id="PTHR31297">
    <property type="entry name" value="GLUCAN ENDO-1,6-BETA-GLUCOSIDASE B"/>
    <property type="match status" value="1"/>
</dbReference>
<evidence type="ECO:0000259" key="12">
    <source>
        <dbReference type="PROSITE" id="PS51164"/>
    </source>
</evidence>
<keyword evidence="14" id="KW-1185">Reference proteome</keyword>
<evidence type="ECO:0000256" key="5">
    <source>
        <dbReference type="ARBA" id="ARBA00023277"/>
    </source>
</evidence>
<gene>
    <name evidence="13" type="ORF">MKZ38_006675</name>
</gene>
<dbReference type="Gene3D" id="3.20.20.80">
    <property type="entry name" value="Glycosidases"/>
    <property type="match status" value="1"/>
</dbReference>
<keyword evidence="3 9" id="KW-0378">Hydrolase</keyword>
<dbReference type="Gene3D" id="2.60.40.10">
    <property type="entry name" value="Immunoglobulins"/>
    <property type="match status" value="1"/>
</dbReference>
<dbReference type="Proteomes" id="UP001201980">
    <property type="component" value="Unassembled WGS sequence"/>
</dbReference>
<evidence type="ECO:0000256" key="11">
    <source>
        <dbReference type="SAM" id="SignalP"/>
    </source>
</evidence>
<dbReference type="EMBL" id="JAKWBI020000040">
    <property type="protein sequence ID" value="KAJ2905019.1"/>
    <property type="molecule type" value="Genomic_DNA"/>
</dbReference>
<dbReference type="PROSITE" id="PS00562">
    <property type="entry name" value="CBM1_1"/>
    <property type="match status" value="1"/>
</dbReference>
<dbReference type="GO" id="GO:0005576">
    <property type="term" value="C:extracellular region"/>
    <property type="evidence" value="ECO:0007669"/>
    <property type="project" value="InterPro"/>
</dbReference>
<dbReference type="GO" id="GO:0071555">
    <property type="term" value="P:cell wall organization"/>
    <property type="evidence" value="ECO:0007669"/>
    <property type="project" value="UniProtKB-KW"/>
</dbReference>
<dbReference type="InterPro" id="IPR001547">
    <property type="entry name" value="Glyco_hydro_5"/>
</dbReference>
<dbReference type="SUPFAM" id="SSF57180">
    <property type="entry name" value="Cellulose-binding domain"/>
    <property type="match status" value="1"/>
</dbReference>
<keyword evidence="6 9" id="KW-0326">Glycosidase</keyword>
<comment type="caution">
    <text evidence="13">The sequence shown here is derived from an EMBL/GenBank/DDBJ whole genome shotgun (WGS) entry which is preliminary data.</text>
</comment>
<name>A0AAD5RVE8_9PEZI</name>
<dbReference type="InterPro" id="IPR017853">
    <property type="entry name" value="GH"/>
</dbReference>
<evidence type="ECO:0000256" key="7">
    <source>
        <dbReference type="ARBA" id="ARBA00023316"/>
    </source>
</evidence>